<keyword evidence="2" id="KW-1185">Reference proteome</keyword>
<gene>
    <name evidence="1" type="primary">jg4228</name>
    <name evidence="1" type="ORF">PAEG_LOCUS9863</name>
</gene>
<sequence>MYFINWQKLPWVGFVCITKFFGIRSTAVDVILFEKKSLKRAGGYQGDIRSAQWGVKIIRTYHENDSYAAPEDRFYQEGGNSAVALFQNPVCNRRRVDAQFTVMHNVNSTASRPLSTD</sequence>
<name>A0A8S4R5V2_9NEOP</name>
<proteinExistence type="predicted"/>
<dbReference type="EMBL" id="CAKXAJ010024821">
    <property type="protein sequence ID" value="CAH2230676.1"/>
    <property type="molecule type" value="Genomic_DNA"/>
</dbReference>
<reference evidence="1" key="1">
    <citation type="submission" date="2022-03" db="EMBL/GenBank/DDBJ databases">
        <authorList>
            <person name="Lindestad O."/>
        </authorList>
    </citation>
    <scope>NUCLEOTIDE SEQUENCE</scope>
</reference>
<organism evidence="1 2">
    <name type="scientific">Pararge aegeria aegeria</name>
    <dbReference type="NCBI Taxonomy" id="348720"/>
    <lineage>
        <taxon>Eukaryota</taxon>
        <taxon>Metazoa</taxon>
        <taxon>Ecdysozoa</taxon>
        <taxon>Arthropoda</taxon>
        <taxon>Hexapoda</taxon>
        <taxon>Insecta</taxon>
        <taxon>Pterygota</taxon>
        <taxon>Neoptera</taxon>
        <taxon>Endopterygota</taxon>
        <taxon>Lepidoptera</taxon>
        <taxon>Glossata</taxon>
        <taxon>Ditrysia</taxon>
        <taxon>Papilionoidea</taxon>
        <taxon>Nymphalidae</taxon>
        <taxon>Satyrinae</taxon>
        <taxon>Satyrini</taxon>
        <taxon>Parargina</taxon>
        <taxon>Pararge</taxon>
    </lineage>
</organism>
<evidence type="ECO:0000313" key="2">
    <source>
        <dbReference type="Proteomes" id="UP000838756"/>
    </source>
</evidence>
<accession>A0A8S4R5V2</accession>
<evidence type="ECO:0000313" key="1">
    <source>
        <dbReference type="EMBL" id="CAH2230676.1"/>
    </source>
</evidence>
<comment type="caution">
    <text evidence="1">The sequence shown here is derived from an EMBL/GenBank/DDBJ whole genome shotgun (WGS) entry which is preliminary data.</text>
</comment>
<dbReference type="AlphaFoldDB" id="A0A8S4R5V2"/>
<dbReference type="Proteomes" id="UP000838756">
    <property type="component" value="Unassembled WGS sequence"/>
</dbReference>
<protein>
    <submittedName>
        <fullName evidence="1">Jg4228 protein</fullName>
    </submittedName>
</protein>